<name>A0AA36IVT3_9DINO</name>
<evidence type="ECO:0000313" key="3">
    <source>
        <dbReference type="EMBL" id="CAJ1394422.1"/>
    </source>
</evidence>
<dbReference type="GO" id="GO:0008330">
    <property type="term" value="F:protein tyrosine/threonine phosphatase activity"/>
    <property type="evidence" value="ECO:0007669"/>
    <property type="project" value="TreeGrafter"/>
</dbReference>
<dbReference type="PANTHER" id="PTHR10159">
    <property type="entry name" value="DUAL SPECIFICITY PROTEIN PHOSPHATASE"/>
    <property type="match status" value="1"/>
</dbReference>
<feature type="compositionally biased region" description="Basic residues" evidence="2">
    <location>
        <begin position="368"/>
        <end position="382"/>
    </location>
</feature>
<dbReference type="GO" id="GO:0043409">
    <property type="term" value="P:negative regulation of MAPK cascade"/>
    <property type="evidence" value="ECO:0007669"/>
    <property type="project" value="TreeGrafter"/>
</dbReference>
<feature type="region of interest" description="Disordered" evidence="2">
    <location>
        <begin position="352"/>
        <end position="453"/>
    </location>
</feature>
<feature type="region of interest" description="Disordered" evidence="2">
    <location>
        <begin position="480"/>
        <end position="499"/>
    </location>
</feature>
<feature type="compositionally biased region" description="Basic and acidic residues" evidence="2">
    <location>
        <begin position="383"/>
        <end position="402"/>
    </location>
</feature>
<proteinExistence type="predicted"/>
<sequence length="499" mass="54655">MFANAVGARVCSMAVNFRGRLPGLTEAEAGNYEGLMCLGPEAFAAPGGVRARLRSLATPAAPSEALPGFWECLGARLAVITSWAFEGDPSLEGCQMLLHLPHFDLGEVNSDMAVVFRPGAGRLAVLTFSKELDMDRALGSSVGTPLCREVFREAEGAKKAQGAGGRCEALLMLEQGLTFEEAWSFCERKRPIVYPNVGFQQQLKHLEKIMGKVVDFKAPWPQQIKQLREALPKGDLEGPKSPLPIREAIGSVMDDALVELEKLVEKVLDQPQLLQQRELWKRQGLFFENLHKYKAIPGDLALLGRAKTAAEQLRSLQRVYSQSLKGVQLANAVAQELEDWSRVAAPELQRLEDAPARAEAPPKELSKKQKKQLKKDKKREKKAMKAEKKAAKTLAKIEEAAKQAEMVTSRAKEEEAEASQRIAEVEAELEAAEAEAAAAAEESSEDPETVARTERLRAQLSEAYEQSAQVALRSAEQAEAAVSAVRKRKRSSSSDSSDS</sequence>
<dbReference type="PANTHER" id="PTHR10159:SF519">
    <property type="entry name" value="DUAL SPECIFICITY PROTEIN PHOSPHATASE MPK3"/>
    <property type="match status" value="1"/>
</dbReference>
<dbReference type="Gene3D" id="3.90.190.10">
    <property type="entry name" value="Protein tyrosine phosphatase superfamily"/>
    <property type="match status" value="1"/>
</dbReference>
<gene>
    <name evidence="3" type="ORF">EVOR1521_LOCUS19076</name>
</gene>
<dbReference type="Proteomes" id="UP001178507">
    <property type="component" value="Unassembled WGS sequence"/>
</dbReference>
<accession>A0AA36IVT3</accession>
<feature type="compositionally biased region" description="Basic and acidic residues" evidence="2">
    <location>
        <begin position="352"/>
        <end position="367"/>
    </location>
</feature>
<keyword evidence="1" id="KW-0904">Protein phosphatase</keyword>
<dbReference type="SUPFAM" id="SSF52799">
    <property type="entry name" value="(Phosphotyrosine protein) phosphatases II"/>
    <property type="match status" value="1"/>
</dbReference>
<evidence type="ECO:0000256" key="1">
    <source>
        <dbReference type="ARBA" id="ARBA00022912"/>
    </source>
</evidence>
<organism evidence="3 4">
    <name type="scientific">Effrenium voratum</name>
    <dbReference type="NCBI Taxonomy" id="2562239"/>
    <lineage>
        <taxon>Eukaryota</taxon>
        <taxon>Sar</taxon>
        <taxon>Alveolata</taxon>
        <taxon>Dinophyceae</taxon>
        <taxon>Suessiales</taxon>
        <taxon>Symbiodiniaceae</taxon>
        <taxon>Effrenium</taxon>
    </lineage>
</organism>
<dbReference type="EMBL" id="CAUJNA010002835">
    <property type="protein sequence ID" value="CAJ1394422.1"/>
    <property type="molecule type" value="Genomic_DNA"/>
</dbReference>
<evidence type="ECO:0000313" key="4">
    <source>
        <dbReference type="Proteomes" id="UP001178507"/>
    </source>
</evidence>
<dbReference type="GO" id="GO:0005737">
    <property type="term" value="C:cytoplasm"/>
    <property type="evidence" value="ECO:0007669"/>
    <property type="project" value="TreeGrafter"/>
</dbReference>
<evidence type="ECO:0000256" key="2">
    <source>
        <dbReference type="SAM" id="MobiDB-lite"/>
    </source>
</evidence>
<protein>
    <submittedName>
        <fullName evidence="3">Uncharacterized protein</fullName>
    </submittedName>
</protein>
<dbReference type="GO" id="GO:0033550">
    <property type="term" value="F:MAP kinase tyrosine phosphatase activity"/>
    <property type="evidence" value="ECO:0007669"/>
    <property type="project" value="TreeGrafter"/>
</dbReference>
<keyword evidence="4" id="KW-1185">Reference proteome</keyword>
<dbReference type="AlphaFoldDB" id="A0AA36IVT3"/>
<reference evidence="3" key="1">
    <citation type="submission" date="2023-08" db="EMBL/GenBank/DDBJ databases">
        <authorList>
            <person name="Chen Y."/>
            <person name="Shah S."/>
            <person name="Dougan E. K."/>
            <person name="Thang M."/>
            <person name="Chan C."/>
        </authorList>
    </citation>
    <scope>NUCLEOTIDE SEQUENCE</scope>
</reference>
<comment type="caution">
    <text evidence="3">The sequence shown here is derived from an EMBL/GenBank/DDBJ whole genome shotgun (WGS) entry which is preliminary data.</text>
</comment>
<dbReference type="GO" id="GO:0017017">
    <property type="term" value="F:MAP kinase tyrosine/serine/threonine phosphatase activity"/>
    <property type="evidence" value="ECO:0007669"/>
    <property type="project" value="TreeGrafter"/>
</dbReference>
<dbReference type="InterPro" id="IPR029021">
    <property type="entry name" value="Prot-tyrosine_phosphatase-like"/>
</dbReference>
<keyword evidence="1" id="KW-0378">Hydrolase</keyword>